<dbReference type="Proteomes" id="UP001143330">
    <property type="component" value="Unassembled WGS sequence"/>
</dbReference>
<accession>A0A9W6NB83</accession>
<evidence type="ECO:0000313" key="2">
    <source>
        <dbReference type="Proteomes" id="UP001143330"/>
    </source>
</evidence>
<dbReference type="AlphaFoldDB" id="A0A9W6NB83"/>
<sequence>MNIVEKPDMEATARRAVLAARLAELALSEFMDNQEPGTLSVLHYAIENCIEAAGRALEEAMAVPLAPSRQPC</sequence>
<name>A0A9W6NB83_9HYPH</name>
<dbReference type="RefSeq" id="WP_213358760.1">
    <property type="nucleotide sequence ID" value="NZ_BSFM01000012.1"/>
</dbReference>
<gene>
    <name evidence="1" type="ORF">GCM10017653_25030</name>
</gene>
<evidence type="ECO:0000313" key="1">
    <source>
        <dbReference type="EMBL" id="GLK84433.1"/>
    </source>
</evidence>
<dbReference type="EMBL" id="BSFM01000012">
    <property type="protein sequence ID" value="GLK84433.1"/>
    <property type="molecule type" value="Genomic_DNA"/>
</dbReference>
<comment type="caution">
    <text evidence="1">The sequence shown here is derived from an EMBL/GenBank/DDBJ whole genome shotgun (WGS) entry which is preliminary data.</text>
</comment>
<keyword evidence="2" id="KW-1185">Reference proteome</keyword>
<proteinExistence type="predicted"/>
<organism evidence="1 2">
    <name type="scientific">Ancylobacter defluvii</name>
    <dbReference type="NCBI Taxonomy" id="1282440"/>
    <lineage>
        <taxon>Bacteria</taxon>
        <taxon>Pseudomonadati</taxon>
        <taxon>Pseudomonadota</taxon>
        <taxon>Alphaproteobacteria</taxon>
        <taxon>Hyphomicrobiales</taxon>
        <taxon>Xanthobacteraceae</taxon>
        <taxon>Ancylobacter</taxon>
    </lineage>
</organism>
<reference evidence="1" key="1">
    <citation type="journal article" date="2014" name="Int. J. Syst. Evol. Microbiol.">
        <title>Complete genome sequence of Corynebacterium casei LMG S-19264T (=DSM 44701T), isolated from a smear-ripened cheese.</title>
        <authorList>
            <consortium name="US DOE Joint Genome Institute (JGI-PGF)"/>
            <person name="Walter F."/>
            <person name="Albersmeier A."/>
            <person name="Kalinowski J."/>
            <person name="Ruckert C."/>
        </authorList>
    </citation>
    <scope>NUCLEOTIDE SEQUENCE</scope>
    <source>
        <strain evidence="1">VKM B-2789</strain>
    </source>
</reference>
<reference evidence="1" key="2">
    <citation type="submission" date="2023-01" db="EMBL/GenBank/DDBJ databases">
        <authorList>
            <person name="Sun Q."/>
            <person name="Evtushenko L."/>
        </authorList>
    </citation>
    <scope>NUCLEOTIDE SEQUENCE</scope>
    <source>
        <strain evidence="1">VKM B-2789</strain>
    </source>
</reference>
<protein>
    <submittedName>
        <fullName evidence="1">Uncharacterized protein</fullName>
    </submittedName>
</protein>